<name>A0A9J6P3T8_9CLOT</name>
<dbReference type="GO" id="GO:0006508">
    <property type="term" value="P:proteolysis"/>
    <property type="evidence" value="ECO:0007669"/>
    <property type="project" value="UniProtKB-KW"/>
</dbReference>
<dbReference type="GO" id="GO:0008237">
    <property type="term" value="F:metallopeptidase activity"/>
    <property type="evidence" value="ECO:0007669"/>
    <property type="project" value="UniProtKB-KW"/>
</dbReference>
<gene>
    <name evidence="9" type="primary">radC</name>
    <name evidence="9" type="ORF">KDK92_13360</name>
</gene>
<evidence type="ECO:0000259" key="8">
    <source>
        <dbReference type="PROSITE" id="PS50249"/>
    </source>
</evidence>
<dbReference type="PANTHER" id="PTHR30471">
    <property type="entry name" value="DNA REPAIR PROTEIN RADC"/>
    <property type="match status" value="1"/>
</dbReference>
<sequence length="227" mass="25449">MKQLKLKDIPCNERPREKMIIYGVESLGNSELLAILLGSGSKKENVLQLSSRVLKEFGGLNNVFSASSKELTEIQGIGIAKASQLIALSELCKRYRSYKSKEKIKITEPKDIVENFMEEMRVYSKEILKLLVLNTKKEIVTARNISMGTNNSALIHPREVFNLAIKNSGDSIILIHNHPSGDPKPSKNDINVTIRLKECGKLLGIDLIDHIIIGDRKFTSMKEKGFI</sequence>
<evidence type="ECO:0000256" key="1">
    <source>
        <dbReference type="ARBA" id="ARBA00010243"/>
    </source>
</evidence>
<dbReference type="NCBIfam" id="NF000642">
    <property type="entry name" value="PRK00024.1"/>
    <property type="match status" value="1"/>
</dbReference>
<dbReference type="AlphaFoldDB" id="A0A9J6P3T8"/>
<feature type="domain" description="MPN" evidence="8">
    <location>
        <begin position="105"/>
        <end position="227"/>
    </location>
</feature>
<dbReference type="InterPro" id="IPR046778">
    <property type="entry name" value="UPF0758_N"/>
</dbReference>
<comment type="caution">
    <text evidence="9">The sequence shown here is derived from an EMBL/GenBank/DDBJ whole genome shotgun (WGS) entry which is preliminary data.</text>
</comment>
<keyword evidence="6" id="KW-0482">Metalloprotease</keyword>
<dbReference type="Gene3D" id="3.40.140.10">
    <property type="entry name" value="Cytidine Deaminase, domain 2"/>
    <property type="match status" value="1"/>
</dbReference>
<keyword evidence="2" id="KW-0645">Protease</keyword>
<dbReference type="RefSeq" id="WP_250859805.1">
    <property type="nucleotide sequence ID" value="NZ_JAGSOJ010000002.1"/>
</dbReference>
<dbReference type="InterPro" id="IPR020891">
    <property type="entry name" value="UPF0758_CS"/>
</dbReference>
<proteinExistence type="inferred from homology"/>
<dbReference type="Pfam" id="PF20582">
    <property type="entry name" value="UPF0758_N"/>
    <property type="match status" value="1"/>
</dbReference>
<dbReference type="SUPFAM" id="SSF47781">
    <property type="entry name" value="RuvA domain 2-like"/>
    <property type="match status" value="1"/>
</dbReference>
<dbReference type="NCBIfam" id="TIGR00608">
    <property type="entry name" value="radc"/>
    <property type="match status" value="1"/>
</dbReference>
<organism evidence="9 10">
    <name type="scientific">Oceanirhabdus seepicola</name>
    <dbReference type="NCBI Taxonomy" id="2828781"/>
    <lineage>
        <taxon>Bacteria</taxon>
        <taxon>Bacillati</taxon>
        <taxon>Bacillota</taxon>
        <taxon>Clostridia</taxon>
        <taxon>Eubacteriales</taxon>
        <taxon>Clostridiaceae</taxon>
        <taxon>Oceanirhabdus</taxon>
    </lineage>
</organism>
<dbReference type="PROSITE" id="PS01302">
    <property type="entry name" value="UPF0758"/>
    <property type="match status" value="1"/>
</dbReference>
<evidence type="ECO:0000256" key="7">
    <source>
        <dbReference type="RuleBase" id="RU003797"/>
    </source>
</evidence>
<dbReference type="CDD" id="cd08071">
    <property type="entry name" value="MPN_DUF2466"/>
    <property type="match status" value="1"/>
</dbReference>
<evidence type="ECO:0000256" key="3">
    <source>
        <dbReference type="ARBA" id="ARBA00022723"/>
    </source>
</evidence>
<evidence type="ECO:0000313" key="9">
    <source>
        <dbReference type="EMBL" id="MCM1990713.1"/>
    </source>
</evidence>
<dbReference type="GO" id="GO:0046872">
    <property type="term" value="F:metal ion binding"/>
    <property type="evidence" value="ECO:0007669"/>
    <property type="project" value="UniProtKB-KW"/>
</dbReference>
<evidence type="ECO:0000256" key="2">
    <source>
        <dbReference type="ARBA" id="ARBA00022670"/>
    </source>
</evidence>
<dbReference type="Gene3D" id="1.10.150.20">
    <property type="entry name" value="5' to 3' exonuclease, C-terminal subdomain"/>
    <property type="match status" value="1"/>
</dbReference>
<protein>
    <submittedName>
        <fullName evidence="9">DNA repair protein RadC</fullName>
    </submittedName>
</protein>
<comment type="similarity">
    <text evidence="1 7">Belongs to the UPF0758 family.</text>
</comment>
<dbReference type="Pfam" id="PF04002">
    <property type="entry name" value="RadC"/>
    <property type="match status" value="1"/>
</dbReference>
<dbReference type="InterPro" id="IPR001405">
    <property type="entry name" value="UPF0758"/>
</dbReference>
<dbReference type="EMBL" id="JAGSOJ010000002">
    <property type="protein sequence ID" value="MCM1990713.1"/>
    <property type="molecule type" value="Genomic_DNA"/>
</dbReference>
<evidence type="ECO:0000256" key="6">
    <source>
        <dbReference type="ARBA" id="ARBA00023049"/>
    </source>
</evidence>
<dbReference type="InterPro" id="IPR037518">
    <property type="entry name" value="MPN"/>
</dbReference>
<keyword evidence="10" id="KW-1185">Reference proteome</keyword>
<keyword evidence="4" id="KW-0378">Hydrolase</keyword>
<evidence type="ECO:0000313" key="10">
    <source>
        <dbReference type="Proteomes" id="UP001056429"/>
    </source>
</evidence>
<reference evidence="9" key="1">
    <citation type="journal article" date="2021" name="mSystems">
        <title>Bacteria and Archaea Synergistically Convert Glycine Betaine to Biogenic Methane in the Formosa Cold Seep of the South China Sea.</title>
        <authorList>
            <person name="Li L."/>
            <person name="Zhang W."/>
            <person name="Zhang S."/>
            <person name="Song L."/>
            <person name="Sun Q."/>
            <person name="Zhang H."/>
            <person name="Xiang H."/>
            <person name="Dong X."/>
        </authorList>
    </citation>
    <scope>NUCLEOTIDE SEQUENCE</scope>
    <source>
        <strain evidence="9">ZWT</strain>
    </source>
</reference>
<evidence type="ECO:0000256" key="5">
    <source>
        <dbReference type="ARBA" id="ARBA00022833"/>
    </source>
</evidence>
<reference evidence="9" key="2">
    <citation type="submission" date="2021-04" db="EMBL/GenBank/DDBJ databases">
        <authorList>
            <person name="Dong X."/>
        </authorList>
    </citation>
    <scope>NUCLEOTIDE SEQUENCE</scope>
    <source>
        <strain evidence="9">ZWT</strain>
    </source>
</reference>
<evidence type="ECO:0000256" key="4">
    <source>
        <dbReference type="ARBA" id="ARBA00022801"/>
    </source>
</evidence>
<dbReference type="PANTHER" id="PTHR30471:SF3">
    <property type="entry name" value="UPF0758 PROTEIN YEES-RELATED"/>
    <property type="match status" value="1"/>
</dbReference>
<dbReference type="InterPro" id="IPR025657">
    <property type="entry name" value="RadC_JAB"/>
</dbReference>
<accession>A0A9J6P3T8</accession>
<keyword evidence="3" id="KW-0479">Metal-binding</keyword>
<dbReference type="Proteomes" id="UP001056429">
    <property type="component" value="Unassembled WGS sequence"/>
</dbReference>
<dbReference type="PROSITE" id="PS50249">
    <property type="entry name" value="MPN"/>
    <property type="match status" value="1"/>
</dbReference>
<dbReference type="InterPro" id="IPR010994">
    <property type="entry name" value="RuvA_2-like"/>
</dbReference>
<keyword evidence="5" id="KW-0862">Zinc</keyword>